<comment type="caution">
    <text evidence="2">The sequence shown here is derived from an EMBL/GenBank/DDBJ whole genome shotgun (WGS) entry which is preliminary data.</text>
</comment>
<dbReference type="Pfam" id="PF13279">
    <property type="entry name" value="4HBT_2"/>
    <property type="match status" value="1"/>
</dbReference>
<evidence type="ECO:0000256" key="1">
    <source>
        <dbReference type="SAM" id="MobiDB-lite"/>
    </source>
</evidence>
<evidence type="ECO:0000313" key="2">
    <source>
        <dbReference type="EMBL" id="GGK66250.1"/>
    </source>
</evidence>
<dbReference type="PANTHER" id="PTHR31793:SF24">
    <property type="entry name" value="LONG-CHAIN ACYL-COA THIOESTERASE FADM"/>
    <property type="match status" value="1"/>
</dbReference>
<feature type="region of interest" description="Disordered" evidence="1">
    <location>
        <begin position="139"/>
        <end position="168"/>
    </location>
</feature>
<keyword evidence="3" id="KW-1185">Reference proteome</keyword>
<sequence>MGRMSSATLPQVPAAAGVYPITVRWSDMDAYAHVNNVQYLRFFEEARVYAFKDWFGQDRDLIDEGMLVVSQAIDYLVPMEYAYAPARVAVWCTGNGAASFDLGYAVAGPEGDDTVYARGRVTLVAYDLAGQRPRRLGDAEREALARVSGPAPRLRGDREAARREGAHA</sequence>
<dbReference type="Gene3D" id="3.10.129.10">
    <property type="entry name" value="Hotdog Thioesterase"/>
    <property type="match status" value="1"/>
</dbReference>
<dbReference type="EMBL" id="BMLB01000003">
    <property type="protein sequence ID" value="GGK66250.1"/>
    <property type="molecule type" value="Genomic_DNA"/>
</dbReference>
<dbReference type="InterPro" id="IPR050563">
    <property type="entry name" value="4-hydroxybenzoyl-CoA_TE"/>
</dbReference>
<protein>
    <submittedName>
        <fullName evidence="2">Thioesterase</fullName>
    </submittedName>
</protein>
<reference evidence="3" key="1">
    <citation type="journal article" date="2019" name="Int. J. Syst. Evol. Microbiol.">
        <title>The Global Catalogue of Microorganisms (GCM) 10K type strain sequencing project: providing services to taxonomists for standard genome sequencing and annotation.</title>
        <authorList>
            <consortium name="The Broad Institute Genomics Platform"/>
            <consortium name="The Broad Institute Genome Sequencing Center for Infectious Disease"/>
            <person name="Wu L."/>
            <person name="Ma J."/>
        </authorList>
    </citation>
    <scope>NUCLEOTIDE SEQUENCE [LARGE SCALE GENOMIC DNA]</scope>
    <source>
        <strain evidence="3">CGMCC 1.5362</strain>
    </source>
</reference>
<dbReference type="SUPFAM" id="SSF54637">
    <property type="entry name" value="Thioesterase/thiol ester dehydrase-isomerase"/>
    <property type="match status" value="1"/>
</dbReference>
<feature type="compositionally biased region" description="Basic and acidic residues" evidence="1">
    <location>
        <begin position="154"/>
        <end position="168"/>
    </location>
</feature>
<dbReference type="Proteomes" id="UP000662111">
    <property type="component" value="Unassembled WGS sequence"/>
</dbReference>
<organism evidence="2 3">
    <name type="scientific">Ornithinimicrobium pekingense</name>
    <dbReference type="NCBI Taxonomy" id="384677"/>
    <lineage>
        <taxon>Bacteria</taxon>
        <taxon>Bacillati</taxon>
        <taxon>Actinomycetota</taxon>
        <taxon>Actinomycetes</taxon>
        <taxon>Micrococcales</taxon>
        <taxon>Ornithinimicrobiaceae</taxon>
        <taxon>Ornithinimicrobium</taxon>
    </lineage>
</organism>
<proteinExistence type="predicted"/>
<gene>
    <name evidence="2" type="ORF">GCM10011509_13190</name>
</gene>
<evidence type="ECO:0000313" key="3">
    <source>
        <dbReference type="Proteomes" id="UP000662111"/>
    </source>
</evidence>
<dbReference type="CDD" id="cd00586">
    <property type="entry name" value="4HBT"/>
    <property type="match status" value="1"/>
</dbReference>
<dbReference type="InterPro" id="IPR029069">
    <property type="entry name" value="HotDog_dom_sf"/>
</dbReference>
<accession>A0ABQ2F982</accession>
<dbReference type="PANTHER" id="PTHR31793">
    <property type="entry name" value="4-HYDROXYBENZOYL-COA THIOESTERASE FAMILY MEMBER"/>
    <property type="match status" value="1"/>
</dbReference>
<name>A0ABQ2F982_9MICO</name>